<reference evidence="1 2" key="1">
    <citation type="journal article" date="2022" name="Hortic Res">
        <title>A haplotype resolved chromosomal level avocado genome allows analysis of novel avocado genes.</title>
        <authorList>
            <person name="Nath O."/>
            <person name="Fletcher S.J."/>
            <person name="Hayward A."/>
            <person name="Shaw L.M."/>
            <person name="Masouleh A.K."/>
            <person name="Furtado A."/>
            <person name="Henry R.J."/>
            <person name="Mitter N."/>
        </authorList>
    </citation>
    <scope>NUCLEOTIDE SEQUENCE [LARGE SCALE GENOMIC DNA]</scope>
    <source>
        <strain evidence="2">cv. Hass</strain>
    </source>
</reference>
<organism evidence="1 2">
    <name type="scientific">Persea americana</name>
    <name type="common">Avocado</name>
    <dbReference type="NCBI Taxonomy" id="3435"/>
    <lineage>
        <taxon>Eukaryota</taxon>
        <taxon>Viridiplantae</taxon>
        <taxon>Streptophyta</taxon>
        <taxon>Embryophyta</taxon>
        <taxon>Tracheophyta</taxon>
        <taxon>Spermatophyta</taxon>
        <taxon>Magnoliopsida</taxon>
        <taxon>Magnoliidae</taxon>
        <taxon>Laurales</taxon>
        <taxon>Lauraceae</taxon>
        <taxon>Persea</taxon>
    </lineage>
</organism>
<sequence>MARRLGVPVIADEVYGHLTYGSTPFVPMGVFGSVVPVLTLGSISKRWAVPGWRLGWLVTTDPNGVLKQTGIVTCINNLLHMLSEPATFIQAAVPDILGRTKEDFFNKFIYKLKETSDICYSQIKDIDCLTCFTKPEGSMFTLVQIHLPLLEDIKDDIDFCCKLAKEESMIILPGEIVLESIHQGGSKRGRAVPGLVPRTLADNTFALERFHLVIASKHAAWQRKPSLQ</sequence>
<gene>
    <name evidence="1" type="ORF">MRB53_015521</name>
</gene>
<evidence type="ECO:0000313" key="2">
    <source>
        <dbReference type="Proteomes" id="UP001234297"/>
    </source>
</evidence>
<name>A0ACC2LZH6_PERAE</name>
<dbReference type="Proteomes" id="UP001234297">
    <property type="component" value="Chromosome 5"/>
</dbReference>
<proteinExistence type="predicted"/>
<dbReference type="EMBL" id="CM056813">
    <property type="protein sequence ID" value="KAJ8638827.1"/>
    <property type="molecule type" value="Genomic_DNA"/>
</dbReference>
<protein>
    <submittedName>
        <fullName evidence="1">Uncharacterized protein</fullName>
    </submittedName>
</protein>
<keyword evidence="2" id="KW-1185">Reference proteome</keyword>
<accession>A0ACC2LZH6</accession>
<evidence type="ECO:0000313" key="1">
    <source>
        <dbReference type="EMBL" id="KAJ8638827.1"/>
    </source>
</evidence>
<comment type="caution">
    <text evidence="1">The sequence shown here is derived from an EMBL/GenBank/DDBJ whole genome shotgun (WGS) entry which is preliminary data.</text>
</comment>